<protein>
    <submittedName>
        <fullName evidence="1">Uncharacterized protein</fullName>
    </submittedName>
</protein>
<gene>
    <name evidence="1" type="ORF">LCGC14_1784620</name>
</gene>
<proteinExistence type="predicted"/>
<organism evidence="1">
    <name type="scientific">marine sediment metagenome</name>
    <dbReference type="NCBI Taxonomy" id="412755"/>
    <lineage>
        <taxon>unclassified sequences</taxon>
        <taxon>metagenomes</taxon>
        <taxon>ecological metagenomes</taxon>
    </lineage>
</organism>
<name>A0A0F9GUH2_9ZZZZ</name>
<accession>A0A0F9GUH2</accession>
<sequence>MAEKYFSANVDLCTAGVCTELDTGEATAQLNREHPTGTAHAWAPVARLGDGTALPVTCPDDSRRKHYLFEC</sequence>
<dbReference type="EMBL" id="LAZR01016937">
    <property type="protein sequence ID" value="KKM02419.1"/>
    <property type="molecule type" value="Genomic_DNA"/>
</dbReference>
<dbReference type="AlphaFoldDB" id="A0A0F9GUH2"/>
<comment type="caution">
    <text evidence="1">The sequence shown here is derived from an EMBL/GenBank/DDBJ whole genome shotgun (WGS) entry which is preliminary data.</text>
</comment>
<evidence type="ECO:0000313" key="1">
    <source>
        <dbReference type="EMBL" id="KKM02419.1"/>
    </source>
</evidence>
<reference evidence="1" key="1">
    <citation type="journal article" date="2015" name="Nature">
        <title>Complex archaea that bridge the gap between prokaryotes and eukaryotes.</title>
        <authorList>
            <person name="Spang A."/>
            <person name="Saw J.H."/>
            <person name="Jorgensen S.L."/>
            <person name="Zaremba-Niedzwiedzka K."/>
            <person name="Martijn J."/>
            <person name="Lind A.E."/>
            <person name="van Eijk R."/>
            <person name="Schleper C."/>
            <person name="Guy L."/>
            <person name="Ettema T.J."/>
        </authorList>
    </citation>
    <scope>NUCLEOTIDE SEQUENCE</scope>
</reference>